<dbReference type="Pfam" id="PF07110">
    <property type="entry name" value="EthD"/>
    <property type="match status" value="1"/>
</dbReference>
<sequence length="306" mass="33199">MAHRASSWPARLAAGPCAGRWRPEHNAARMAWPLWRCRSFPPGDGRLAVVGVPTTIALLERKPSISRDLFCRYWRDVHGVMAARIPGFETYTQHHVTPHVAMGSQVVESFEGIAVVTFAALDDREGLISSEVTKHIHRDEQNVFRRALLYNLDGPATTILGHADRAALESHFLVLPQGLDGDVVAQRLLSAGAAMVALHDLAGADPAGWNDTDVDEGGAGRLFGAIIQCWWIDGVAANAVLADVVSASEGQIACYRTDARYPMVDRGRPTLIGLRGLDVVRTIDEAQAANQRELDVLRAIYGSIAG</sequence>
<dbReference type="EMBL" id="QVRA01000011">
    <property type="protein sequence ID" value="RJG54138.1"/>
    <property type="molecule type" value="Genomic_DNA"/>
</dbReference>
<dbReference type="GO" id="GO:0016491">
    <property type="term" value="F:oxidoreductase activity"/>
    <property type="evidence" value="ECO:0007669"/>
    <property type="project" value="InterPro"/>
</dbReference>
<dbReference type="AlphaFoldDB" id="A0A418YR69"/>
<keyword evidence="3" id="KW-1185">Reference proteome</keyword>
<protein>
    <recommendedName>
        <fullName evidence="1">EthD domain-containing protein</fullName>
    </recommendedName>
</protein>
<dbReference type="OrthoDB" id="6369070at2"/>
<evidence type="ECO:0000313" key="3">
    <source>
        <dbReference type="Proteomes" id="UP000283469"/>
    </source>
</evidence>
<feature type="domain" description="EthD" evidence="1">
    <location>
        <begin position="62"/>
        <end position="142"/>
    </location>
</feature>
<dbReference type="Gene3D" id="3.30.70.100">
    <property type="match status" value="1"/>
</dbReference>
<comment type="caution">
    <text evidence="2">The sequence shown here is derived from an EMBL/GenBank/DDBJ whole genome shotgun (WGS) entry which is preliminary data.</text>
</comment>
<evidence type="ECO:0000259" key="1">
    <source>
        <dbReference type="Pfam" id="PF07110"/>
    </source>
</evidence>
<name>A0A418YR69_9SPHN</name>
<proteinExistence type="predicted"/>
<dbReference type="Proteomes" id="UP000283469">
    <property type="component" value="Unassembled WGS sequence"/>
</dbReference>
<accession>A0A418YR69</accession>
<dbReference type="InterPro" id="IPR009799">
    <property type="entry name" value="EthD_dom"/>
</dbReference>
<organism evidence="2 3">
    <name type="scientific">Sphingobium terrigena</name>
    <dbReference type="NCBI Taxonomy" id="2304063"/>
    <lineage>
        <taxon>Bacteria</taxon>
        <taxon>Pseudomonadati</taxon>
        <taxon>Pseudomonadota</taxon>
        <taxon>Alphaproteobacteria</taxon>
        <taxon>Sphingomonadales</taxon>
        <taxon>Sphingomonadaceae</taxon>
        <taxon>Sphingobium</taxon>
    </lineage>
</organism>
<dbReference type="InterPro" id="IPR011008">
    <property type="entry name" value="Dimeric_a/b-barrel"/>
</dbReference>
<reference evidence="2 3" key="1">
    <citation type="submission" date="2018-08" db="EMBL/GenBank/DDBJ databases">
        <title>Sphingobium sp. EO9.</title>
        <authorList>
            <person name="Park Y."/>
            <person name="Kim K.H."/>
            <person name="Jeon C.O."/>
        </authorList>
    </citation>
    <scope>NUCLEOTIDE SEQUENCE [LARGE SCALE GENOMIC DNA]</scope>
    <source>
        <strain evidence="2 3">EO9</strain>
    </source>
</reference>
<evidence type="ECO:0000313" key="2">
    <source>
        <dbReference type="EMBL" id="RJG54138.1"/>
    </source>
</evidence>
<gene>
    <name evidence="2" type="ORF">D0Z70_13380</name>
</gene>
<dbReference type="SUPFAM" id="SSF54909">
    <property type="entry name" value="Dimeric alpha+beta barrel"/>
    <property type="match status" value="1"/>
</dbReference>